<keyword evidence="1" id="KW-1133">Transmembrane helix</keyword>
<dbReference type="Proteomes" id="UP000676428">
    <property type="component" value="Chromosome"/>
</dbReference>
<name>A0ABX8DDY2_9GAMM</name>
<keyword evidence="1" id="KW-0812">Transmembrane</keyword>
<proteinExistence type="predicted"/>
<gene>
    <name evidence="2" type="ORF">KHX94_10820</name>
</gene>
<sequence>MKEQLNTLVLRGDASLKQAAKASALAKVWTRWLPWLPVAPMLILCVAWLLPWSVALSLLCLLPLLLLVVGYWFNIRGVSFSRSQALLQFGRLLKDDDRLTTADEFLLLDGPTPFYQLAVDDAKAVIKQALAMPRSALEHPLTLPQVKRWPHLLLTLLLSVLVGWFVLSQSPQHGAPDVATASIAADSGNTLFHAASQAEDNLKSQTQAPALQEKAHLLKRRQCLQPLTLSKTTT</sequence>
<dbReference type="RefSeq" id="WP_213680642.1">
    <property type="nucleotide sequence ID" value="NZ_CP074572.1"/>
</dbReference>
<keyword evidence="1" id="KW-0472">Membrane</keyword>
<evidence type="ECO:0000313" key="3">
    <source>
        <dbReference type="Proteomes" id="UP000676428"/>
    </source>
</evidence>
<evidence type="ECO:0000313" key="2">
    <source>
        <dbReference type="EMBL" id="QVK21982.1"/>
    </source>
</evidence>
<accession>A0ABX8DDY2</accession>
<organism evidence="2 3">
    <name type="scientific">Shewanella dokdonensis</name>
    <dbReference type="NCBI Taxonomy" id="712036"/>
    <lineage>
        <taxon>Bacteria</taxon>
        <taxon>Pseudomonadati</taxon>
        <taxon>Pseudomonadota</taxon>
        <taxon>Gammaproteobacteria</taxon>
        <taxon>Alteromonadales</taxon>
        <taxon>Shewanellaceae</taxon>
        <taxon>Shewanella</taxon>
    </lineage>
</organism>
<evidence type="ECO:0000256" key="1">
    <source>
        <dbReference type="SAM" id="Phobius"/>
    </source>
</evidence>
<feature type="transmembrane region" description="Helical" evidence="1">
    <location>
        <begin position="32"/>
        <end position="50"/>
    </location>
</feature>
<feature type="transmembrane region" description="Helical" evidence="1">
    <location>
        <begin position="149"/>
        <end position="167"/>
    </location>
</feature>
<protein>
    <submittedName>
        <fullName evidence="2">Uncharacterized protein</fullName>
    </submittedName>
</protein>
<keyword evidence="3" id="KW-1185">Reference proteome</keyword>
<dbReference type="EMBL" id="CP074572">
    <property type="protein sequence ID" value="QVK21982.1"/>
    <property type="molecule type" value="Genomic_DNA"/>
</dbReference>
<feature type="transmembrane region" description="Helical" evidence="1">
    <location>
        <begin position="56"/>
        <end position="73"/>
    </location>
</feature>
<reference evidence="2 3" key="1">
    <citation type="journal article" date="2012" name="Int. J. Syst. Evol. Microbiol.">
        <title>Shewanella dokdonensis sp. nov., isolated from seawater.</title>
        <authorList>
            <person name="Sung H.R."/>
            <person name="Yoon J.H."/>
            <person name="Ghim S.Y."/>
        </authorList>
    </citation>
    <scope>NUCLEOTIDE SEQUENCE [LARGE SCALE GENOMIC DNA]</scope>
    <source>
        <strain evidence="2 3">DSM 23626</strain>
    </source>
</reference>